<feature type="transmembrane region" description="Helical" evidence="1">
    <location>
        <begin position="336"/>
        <end position="355"/>
    </location>
</feature>
<sequence length="552" mass="62173">MMRPPGEPARFQTARRYDFDWLRVLTTALVICFHAAIVFSASSYYIKDDPLYAYTRRFDRLYAEGQQSLPPLLAPRRFEALALRAGYSPDLRDTLAPIASRDRLIVRRAELGSGFSYFDAVYEAFWGLGQLATEARLPLRIVAPPHLARPLQIRAQVESESLDAYLRSPGRPALVLVDWASIGSRVQAGQLLERIETSADRFVLVGMPRPQPAATGLVLFLDQWFMMLFFLISGAGTWYALGSRTAAQYVGERFQRLLVPFAFGCLVVVPPLVYFGLLKGPGYQDDYWHFYWRFLGGEHFQWAHLWFVVYLFVYSLIALPLFIAARSKTTGGWERLSAILVRPGAIFLPALPLALIEGSLRAGWPNGNQNLVNDWANFCLYLLYFVYGYFLASDARLTEAVGRYRGVAAALGGAGLCWLFALWLSGNTPSYVYSPGRIAYDAFRGFNSWCCVVAVLGFANRYLNFSNPFLRYTGEAAYPVYILHQTILVVAGFYILRWDTGALEKFLVIAAVAVLGALCLYDLLVKRSNTARFLFGLKRKFNSLPSPNPPNR</sequence>
<evidence type="ECO:0000256" key="1">
    <source>
        <dbReference type="SAM" id="Phobius"/>
    </source>
</evidence>
<feature type="transmembrane region" description="Helical" evidence="1">
    <location>
        <begin position="224"/>
        <end position="242"/>
    </location>
</feature>
<name>A0ABY3PR08_9CYAN</name>
<evidence type="ECO:0000259" key="2">
    <source>
        <dbReference type="Pfam" id="PF01757"/>
    </source>
</evidence>
<dbReference type="GO" id="GO:0016746">
    <property type="term" value="F:acyltransferase activity"/>
    <property type="evidence" value="ECO:0007669"/>
    <property type="project" value="UniProtKB-KW"/>
</dbReference>
<feature type="transmembrane region" description="Helical" evidence="1">
    <location>
        <begin position="254"/>
        <end position="277"/>
    </location>
</feature>
<dbReference type="Pfam" id="PF01757">
    <property type="entry name" value="Acyl_transf_3"/>
    <property type="match status" value="1"/>
</dbReference>
<dbReference type="PANTHER" id="PTHR36927:SF3">
    <property type="entry name" value="GLUCANS BIOSYNTHESIS PROTEIN C"/>
    <property type="match status" value="1"/>
</dbReference>
<feature type="transmembrane region" description="Helical" evidence="1">
    <location>
        <begin position="404"/>
        <end position="426"/>
    </location>
</feature>
<dbReference type="PANTHER" id="PTHR36927">
    <property type="entry name" value="BLR4337 PROTEIN"/>
    <property type="match status" value="1"/>
</dbReference>
<reference evidence="3 4" key="1">
    <citation type="journal article" date="2021" name="Genome Biol. Evol.">
        <title>Complete Genome Sequencing of a Novel Gloeobacter Species from a Waterfall Cave in Mexico.</title>
        <authorList>
            <person name="Saw J.H."/>
            <person name="Cardona T."/>
            <person name="Montejano G."/>
        </authorList>
    </citation>
    <scope>NUCLEOTIDE SEQUENCE [LARGE SCALE GENOMIC DNA]</scope>
    <source>
        <strain evidence="3">MG652769</strain>
    </source>
</reference>
<dbReference type="InterPro" id="IPR050623">
    <property type="entry name" value="Glucan_succinyl_AcylTrfase"/>
</dbReference>
<keyword evidence="3" id="KW-0808">Transferase</keyword>
<feature type="transmembrane region" description="Helical" evidence="1">
    <location>
        <begin position="476"/>
        <end position="496"/>
    </location>
</feature>
<keyword evidence="4" id="KW-1185">Reference proteome</keyword>
<feature type="transmembrane region" description="Helical" evidence="1">
    <location>
        <begin position="303"/>
        <end position="324"/>
    </location>
</feature>
<dbReference type="InterPro" id="IPR002656">
    <property type="entry name" value="Acyl_transf_3_dom"/>
</dbReference>
<feature type="transmembrane region" description="Helical" evidence="1">
    <location>
        <begin position="446"/>
        <end position="464"/>
    </location>
</feature>
<keyword evidence="3" id="KW-0012">Acyltransferase</keyword>
<keyword evidence="1" id="KW-1133">Transmembrane helix</keyword>
<accession>A0ABY3PR08</accession>
<feature type="transmembrane region" description="Helical" evidence="1">
    <location>
        <begin position="502"/>
        <end position="524"/>
    </location>
</feature>
<feature type="transmembrane region" description="Helical" evidence="1">
    <location>
        <begin position="21"/>
        <end position="46"/>
    </location>
</feature>
<keyword evidence="1" id="KW-0472">Membrane</keyword>
<dbReference type="EMBL" id="CP063845">
    <property type="protein sequence ID" value="UFP96146.1"/>
    <property type="molecule type" value="Genomic_DNA"/>
</dbReference>
<evidence type="ECO:0000313" key="4">
    <source>
        <dbReference type="Proteomes" id="UP001054846"/>
    </source>
</evidence>
<feature type="domain" description="Acyltransferase 3" evidence="2">
    <location>
        <begin position="214"/>
        <end position="521"/>
    </location>
</feature>
<evidence type="ECO:0000313" key="3">
    <source>
        <dbReference type="EMBL" id="UFP96146.1"/>
    </source>
</evidence>
<proteinExistence type="predicted"/>
<dbReference type="Proteomes" id="UP001054846">
    <property type="component" value="Chromosome"/>
</dbReference>
<gene>
    <name evidence="3" type="ORF">ISF26_08050</name>
</gene>
<feature type="transmembrane region" description="Helical" evidence="1">
    <location>
        <begin position="375"/>
        <end position="392"/>
    </location>
</feature>
<keyword evidence="1" id="KW-0812">Transmembrane</keyword>
<organism evidence="3 4">
    <name type="scientific">Gloeobacter morelensis MG652769</name>
    <dbReference type="NCBI Taxonomy" id="2781736"/>
    <lineage>
        <taxon>Bacteria</taxon>
        <taxon>Bacillati</taxon>
        <taxon>Cyanobacteriota</taxon>
        <taxon>Cyanophyceae</taxon>
        <taxon>Gloeobacterales</taxon>
        <taxon>Gloeobacteraceae</taxon>
        <taxon>Gloeobacter</taxon>
        <taxon>Gloeobacter morelensis</taxon>
    </lineage>
</organism>
<protein>
    <submittedName>
        <fullName evidence="3">Acyltransferase</fullName>
    </submittedName>
</protein>